<protein>
    <submittedName>
        <fullName evidence="2">Uncharacterized protein</fullName>
    </submittedName>
</protein>
<dbReference type="Proteomes" id="UP000218676">
    <property type="component" value="Chromosome 1"/>
</dbReference>
<name>A0A1V1V3Z9_PHODP</name>
<dbReference type="EMBL" id="AP018045">
    <property type="protein sequence ID" value="BAX53401.1"/>
    <property type="molecule type" value="Genomic_DNA"/>
</dbReference>
<reference evidence="1" key="1">
    <citation type="journal article" date="2017" name="Genome Announc.">
        <title>Whole-Genome Sequence of Photobacterium damselae subsp. piscicida Strain 91-197, Isolated from Hybrid Striped Bass (Morone sp.) in the United States.</title>
        <authorList>
            <person name="Teru Y."/>
            <person name="Hikima J."/>
            <person name="Kono T."/>
            <person name="Sakai M."/>
            <person name="Takano T."/>
            <person name="Hawke J.P."/>
            <person name="Takeyama H."/>
            <person name="Aoki T."/>
        </authorList>
    </citation>
    <scope>NUCLEOTIDE SEQUENCE</scope>
    <source>
        <strain evidence="1">91-197</strain>
    </source>
</reference>
<evidence type="ECO:0000313" key="4">
    <source>
        <dbReference type="Proteomes" id="UP000516656"/>
    </source>
</evidence>
<accession>A0A1V1V3Z9</accession>
<proteinExistence type="predicted"/>
<dbReference type="EMBL" id="CP061854">
    <property type="protein sequence ID" value="QOD57483.1"/>
    <property type="molecule type" value="Genomic_DNA"/>
</dbReference>
<gene>
    <name evidence="2" type="ORF">IC627_05990</name>
    <name evidence="1" type="ORF">PDPUS_1_02027</name>
</gene>
<evidence type="ECO:0000313" key="1">
    <source>
        <dbReference type="EMBL" id="BAX53401.1"/>
    </source>
</evidence>
<organism evidence="2 4">
    <name type="scientific">Photobacterium damsela subsp. piscicida</name>
    <name type="common">Pasteurella piscicida</name>
    <dbReference type="NCBI Taxonomy" id="38294"/>
    <lineage>
        <taxon>Bacteria</taxon>
        <taxon>Pseudomonadati</taxon>
        <taxon>Pseudomonadota</taxon>
        <taxon>Gammaproteobacteria</taxon>
        <taxon>Vibrionales</taxon>
        <taxon>Vibrionaceae</taxon>
        <taxon>Photobacterium</taxon>
    </lineage>
</organism>
<reference evidence="3" key="2">
    <citation type="submission" date="2017-05" db="EMBL/GenBank/DDBJ databases">
        <title>Whole genome sequence of fish pathogenic bacteria, Photobacterium damselae subsp. piscicida, strain 91-197, isolated from hybrid striped bass (Morone sp.) in USA.</title>
        <authorList>
            <person name="Teru Y."/>
            <person name="Hikima J."/>
            <person name="Kono T."/>
            <person name="Sakai M."/>
            <person name="Takano T."/>
            <person name="Hawke J.P."/>
            <person name="Takeyama H."/>
            <person name="Aoki T."/>
        </authorList>
    </citation>
    <scope>NUCLEOTIDE SEQUENCE [LARGE SCALE GENOMIC DNA]</scope>
    <source>
        <strain evidence="3">91-197</strain>
    </source>
</reference>
<reference evidence="2 4" key="3">
    <citation type="submission" date="2020-09" db="EMBL/GenBank/DDBJ databases">
        <title>Complete, closed and curated genome sequences of Photobacterium damselae subsp. piscicida isolates from Australia indicate localised evolution and additional plasmid-borne pathogenicity mechanisms.</title>
        <authorList>
            <person name="Baseggio L."/>
            <person name="Silayeva O."/>
            <person name="Buller N."/>
            <person name="Landos M."/>
            <person name="Engelstaedter J."/>
            <person name="Barnes A.C."/>
        </authorList>
    </citation>
    <scope>NUCLEOTIDE SEQUENCE [LARGE SCALE GENOMIC DNA]</scope>
    <source>
        <strain evidence="2 4">AS-16-0540-1</strain>
    </source>
</reference>
<dbReference type="AlphaFoldDB" id="A0A1V1V3Z9"/>
<evidence type="ECO:0000313" key="3">
    <source>
        <dbReference type="Proteomes" id="UP000218676"/>
    </source>
</evidence>
<dbReference type="Proteomes" id="UP000516656">
    <property type="component" value="Chromosome 1"/>
</dbReference>
<sequence>MKKKLVYQVSVVQFDPEKIKAELLLGAQYGGLPDLILVPSDFLGLYKQMKLSSISKQWIHTDFEPAVGETAVMTPIDLLMVKFTFYKRSNNLIVHLFAFRKTNGFSY</sequence>
<evidence type="ECO:0000313" key="2">
    <source>
        <dbReference type="EMBL" id="QOD57483.1"/>
    </source>
</evidence>
<dbReference type="RefSeq" id="WP_191169442.1">
    <property type="nucleotide sequence ID" value="NZ_AP018045.1"/>
</dbReference>